<dbReference type="GO" id="GO:0005634">
    <property type="term" value="C:nucleus"/>
    <property type="evidence" value="ECO:0007669"/>
    <property type="project" value="TreeGrafter"/>
</dbReference>
<evidence type="ECO:0000313" key="10">
    <source>
        <dbReference type="Proteomes" id="UP000018208"/>
    </source>
</evidence>
<protein>
    <submittedName>
        <fullName evidence="8">Kinase, CMGC CLK</fullName>
    </submittedName>
</protein>
<dbReference type="Pfam" id="PF00069">
    <property type="entry name" value="Pkinase"/>
    <property type="match status" value="1"/>
</dbReference>
<dbReference type="EMBL" id="AUWU02000001">
    <property type="protein sequence ID" value="KAH0577841.1"/>
    <property type="molecule type" value="Genomic_DNA"/>
</dbReference>
<dbReference type="SUPFAM" id="SSF56112">
    <property type="entry name" value="Protein kinase-like (PK-like)"/>
    <property type="match status" value="1"/>
</dbReference>
<evidence type="ECO:0000313" key="8">
    <source>
        <dbReference type="EMBL" id="EST43970.1"/>
    </source>
</evidence>
<dbReference type="PROSITE" id="PS50011">
    <property type="entry name" value="PROTEIN_KINASE_DOM"/>
    <property type="match status" value="1"/>
</dbReference>
<dbReference type="InterPro" id="IPR011009">
    <property type="entry name" value="Kinase-like_dom_sf"/>
</dbReference>
<dbReference type="Proteomes" id="UP000018208">
    <property type="component" value="Unassembled WGS sequence"/>
</dbReference>
<gene>
    <name evidence="8" type="ORF">SS50377_16277</name>
    <name evidence="9" type="ORF">SS50377_21195</name>
</gene>
<evidence type="ECO:0000256" key="4">
    <source>
        <dbReference type="ARBA" id="ARBA00022777"/>
    </source>
</evidence>
<dbReference type="AlphaFoldDB" id="V6LHD0"/>
<keyword evidence="3 6" id="KW-0547">Nucleotide-binding</keyword>
<evidence type="ECO:0000256" key="5">
    <source>
        <dbReference type="ARBA" id="ARBA00022840"/>
    </source>
</evidence>
<dbReference type="InterPro" id="IPR017441">
    <property type="entry name" value="Protein_kinase_ATP_BS"/>
</dbReference>
<evidence type="ECO:0000256" key="1">
    <source>
        <dbReference type="ARBA" id="ARBA00022527"/>
    </source>
</evidence>
<feature type="binding site" evidence="6">
    <location>
        <position position="51"/>
    </location>
    <ligand>
        <name>ATP</name>
        <dbReference type="ChEBI" id="CHEBI:30616"/>
    </ligand>
</feature>
<dbReference type="GO" id="GO:0005524">
    <property type="term" value="F:ATP binding"/>
    <property type="evidence" value="ECO:0007669"/>
    <property type="project" value="UniProtKB-UniRule"/>
</dbReference>
<sequence length="374" mass="42909">MGEDDHEFHYVPVLGEKIIGRYQIVARLGKGTFGTVFSAKDLQIQEGVALKIIRAIPKYTAAGQRESQFLSEISKSRHRNKLNLAEQLDSFMFNDHLVIVFPLYGVSLLDLLKLNSYRGYNLDWTRELARIFMSGVKCLHDMNLIHTDIKPENIVSRHQPVKSTVRDRIFVHPPGANLVLIDLGSVIRFREPRPQLVCTRQYRPPEVVIGGQYNEKIDIWSCACVIFEISTGKTLFRTHSSAIHLAMIEKLIGGMPLHMEDQITKNGESYIDGQWQVPLDSANEEIVSYNALQPIDQELKGFKYNFIHLLKSMLQWDPQARISSSQALEHPFFMEVSKDSKQVQVNSHLELVVQRLVDGDVSLAEFKQWYFQEK</sequence>
<dbReference type="OrthoDB" id="283111at2759"/>
<dbReference type="PANTHER" id="PTHR45646:SF11">
    <property type="entry name" value="SERINE_THREONINE-PROTEIN KINASE DOA"/>
    <property type="match status" value="1"/>
</dbReference>
<keyword evidence="4 8" id="KW-0418">Kinase</keyword>
<reference evidence="9" key="2">
    <citation type="submission" date="2020-12" db="EMBL/GenBank/DDBJ databases">
        <title>New Spironucleus salmonicida genome in near-complete chromosomes.</title>
        <authorList>
            <person name="Xu F."/>
            <person name="Kurt Z."/>
            <person name="Jimenez-Gonzalez A."/>
            <person name="Astvaldsson A."/>
            <person name="Andersson J.O."/>
            <person name="Svard S.G."/>
        </authorList>
    </citation>
    <scope>NUCLEOTIDE SEQUENCE</scope>
    <source>
        <strain evidence="9">ATCC 50377</strain>
    </source>
</reference>
<keyword evidence="2" id="KW-0808">Transferase</keyword>
<dbReference type="SMART" id="SM00220">
    <property type="entry name" value="S_TKc"/>
    <property type="match status" value="1"/>
</dbReference>
<evidence type="ECO:0000256" key="6">
    <source>
        <dbReference type="PROSITE-ProRule" id="PRU10141"/>
    </source>
</evidence>
<keyword evidence="1" id="KW-0723">Serine/threonine-protein kinase</keyword>
<dbReference type="EMBL" id="KI546130">
    <property type="protein sequence ID" value="EST43970.1"/>
    <property type="molecule type" value="Genomic_DNA"/>
</dbReference>
<name>V6LHD0_9EUKA</name>
<dbReference type="GO" id="GO:0004674">
    <property type="term" value="F:protein serine/threonine kinase activity"/>
    <property type="evidence" value="ECO:0007669"/>
    <property type="project" value="UniProtKB-KW"/>
</dbReference>
<dbReference type="PANTHER" id="PTHR45646">
    <property type="entry name" value="SERINE/THREONINE-PROTEIN KINASE DOA-RELATED"/>
    <property type="match status" value="1"/>
</dbReference>
<evidence type="ECO:0000313" key="9">
    <source>
        <dbReference type="EMBL" id="KAH0577841.1"/>
    </source>
</evidence>
<feature type="domain" description="Protein kinase" evidence="7">
    <location>
        <begin position="22"/>
        <end position="333"/>
    </location>
</feature>
<dbReference type="Gene3D" id="3.30.200.20">
    <property type="entry name" value="Phosphorylase Kinase, domain 1"/>
    <property type="match status" value="1"/>
</dbReference>
<evidence type="ECO:0000259" key="7">
    <source>
        <dbReference type="PROSITE" id="PS50011"/>
    </source>
</evidence>
<organism evidence="8">
    <name type="scientific">Spironucleus salmonicida</name>
    <dbReference type="NCBI Taxonomy" id="348837"/>
    <lineage>
        <taxon>Eukaryota</taxon>
        <taxon>Metamonada</taxon>
        <taxon>Diplomonadida</taxon>
        <taxon>Hexamitidae</taxon>
        <taxon>Hexamitinae</taxon>
        <taxon>Spironucleus</taxon>
    </lineage>
</organism>
<dbReference type="PROSITE" id="PS00107">
    <property type="entry name" value="PROTEIN_KINASE_ATP"/>
    <property type="match status" value="1"/>
</dbReference>
<dbReference type="Gene3D" id="1.10.510.10">
    <property type="entry name" value="Transferase(Phosphotransferase) domain 1"/>
    <property type="match status" value="1"/>
</dbReference>
<reference evidence="8 9" key="1">
    <citation type="journal article" date="2014" name="PLoS Genet.">
        <title>The Genome of Spironucleus salmonicida Highlights a Fish Pathogen Adapted to Fluctuating Environments.</title>
        <authorList>
            <person name="Xu F."/>
            <person name="Jerlstrom-Hultqvist J."/>
            <person name="Einarsson E."/>
            <person name="Astvaldsson A."/>
            <person name="Svard S.G."/>
            <person name="Andersson J.O."/>
        </authorList>
    </citation>
    <scope>NUCLEOTIDE SEQUENCE</scope>
    <source>
        <strain evidence="9">ATCC 50377</strain>
    </source>
</reference>
<accession>V6LHD0</accession>
<dbReference type="InterPro" id="IPR000719">
    <property type="entry name" value="Prot_kinase_dom"/>
</dbReference>
<dbReference type="VEuPathDB" id="GiardiaDB:SS50377_21195"/>
<keyword evidence="10" id="KW-1185">Reference proteome</keyword>
<keyword evidence="5 6" id="KW-0067">ATP-binding</keyword>
<evidence type="ECO:0000256" key="2">
    <source>
        <dbReference type="ARBA" id="ARBA00022679"/>
    </source>
</evidence>
<dbReference type="InterPro" id="IPR051175">
    <property type="entry name" value="CLK_kinases"/>
</dbReference>
<proteinExistence type="predicted"/>
<evidence type="ECO:0000256" key="3">
    <source>
        <dbReference type="ARBA" id="ARBA00022741"/>
    </source>
</evidence>